<dbReference type="EMBL" id="JBHUHV010000048">
    <property type="protein sequence ID" value="MFD2068167.1"/>
    <property type="molecule type" value="Genomic_DNA"/>
</dbReference>
<evidence type="ECO:0000259" key="2">
    <source>
        <dbReference type="PROSITE" id="PS50975"/>
    </source>
</evidence>
<keyword evidence="4" id="KW-1185">Reference proteome</keyword>
<evidence type="ECO:0000313" key="4">
    <source>
        <dbReference type="Proteomes" id="UP001597369"/>
    </source>
</evidence>
<proteinExistence type="predicted"/>
<protein>
    <submittedName>
        <fullName evidence="3">Grasp-with-spasm system ATP-grasp peptide maturase</fullName>
    </submittedName>
</protein>
<organism evidence="3 4">
    <name type="scientific">Pontibacter silvestris</name>
    <dbReference type="NCBI Taxonomy" id="2305183"/>
    <lineage>
        <taxon>Bacteria</taxon>
        <taxon>Pseudomonadati</taxon>
        <taxon>Bacteroidota</taxon>
        <taxon>Cytophagia</taxon>
        <taxon>Cytophagales</taxon>
        <taxon>Hymenobacteraceae</taxon>
        <taxon>Pontibacter</taxon>
    </lineage>
</organism>
<dbReference type="PANTHER" id="PTHR21621:SF0">
    <property type="entry name" value="BETA-CITRYLGLUTAMATE SYNTHASE B-RELATED"/>
    <property type="match status" value="1"/>
</dbReference>
<dbReference type="InterPro" id="IPR026455">
    <property type="entry name" value="GRASP_w_spasm"/>
</dbReference>
<keyword evidence="1" id="KW-0547">Nucleotide-binding</keyword>
<dbReference type="NCBIfam" id="TIGR04192">
    <property type="entry name" value="GRASP_w_spasm"/>
    <property type="match status" value="1"/>
</dbReference>
<sequence length="332" mass="38373">MILLLSQRYDYSTQLITRWLVSMEKSFLRINKNERSMSLQHIDLKKKELVVKRNGQTYNLLDFNAVLERRSGFTVQDLVNDSQVLEESLFHEETSYHKEHVLKEANELIDFIHYYIENTSVKVIGKYEHRKLNKLKVLYLATSLGLSVPETFVVSTKADLIRLTKEYCNNIITKAISDGVYLFTNLHGYYSYTERLTLDTITSKLSTSFFPSLIQKEVKKLYEVRSFYLEGAFYSMAIFSQSDKATQTDYRKQGKAKLASRMVPYQLPDATSALLTKLFQVLNLTTGSADFMVDEKGEHVFLEINPVGQFSMTSIPCNYQIEKIIAEKLSCI</sequence>
<dbReference type="SUPFAM" id="SSF56059">
    <property type="entry name" value="Glutathione synthetase ATP-binding domain-like"/>
    <property type="match status" value="1"/>
</dbReference>
<evidence type="ECO:0000256" key="1">
    <source>
        <dbReference type="PROSITE-ProRule" id="PRU00409"/>
    </source>
</evidence>
<dbReference type="InterPro" id="IPR011761">
    <property type="entry name" value="ATP-grasp"/>
</dbReference>
<dbReference type="RefSeq" id="WP_229962962.1">
    <property type="nucleotide sequence ID" value="NZ_JAJJWI010000040.1"/>
</dbReference>
<dbReference type="PROSITE" id="PS50975">
    <property type="entry name" value="ATP_GRASP"/>
    <property type="match status" value="1"/>
</dbReference>
<keyword evidence="1" id="KW-0067">ATP-binding</keyword>
<feature type="domain" description="ATP-grasp" evidence="2">
    <location>
        <begin position="138"/>
        <end position="330"/>
    </location>
</feature>
<comment type="caution">
    <text evidence="3">The sequence shown here is derived from an EMBL/GenBank/DDBJ whole genome shotgun (WGS) entry which is preliminary data.</text>
</comment>
<dbReference type="Gene3D" id="3.30.470.20">
    <property type="entry name" value="ATP-grasp fold, B domain"/>
    <property type="match status" value="1"/>
</dbReference>
<reference evidence="4" key="1">
    <citation type="journal article" date="2019" name="Int. J. Syst. Evol. Microbiol.">
        <title>The Global Catalogue of Microorganisms (GCM) 10K type strain sequencing project: providing services to taxonomists for standard genome sequencing and annotation.</title>
        <authorList>
            <consortium name="The Broad Institute Genomics Platform"/>
            <consortium name="The Broad Institute Genome Sequencing Center for Infectious Disease"/>
            <person name="Wu L."/>
            <person name="Ma J."/>
        </authorList>
    </citation>
    <scope>NUCLEOTIDE SEQUENCE [LARGE SCALE GENOMIC DNA]</scope>
    <source>
        <strain evidence="4">JCM 16545</strain>
    </source>
</reference>
<evidence type="ECO:0000313" key="3">
    <source>
        <dbReference type="EMBL" id="MFD2068167.1"/>
    </source>
</evidence>
<dbReference type="Proteomes" id="UP001597369">
    <property type="component" value="Unassembled WGS sequence"/>
</dbReference>
<name>A0ABW4X0R6_9BACT</name>
<gene>
    <name evidence="3" type="primary">gwsG</name>
    <name evidence="3" type="ORF">ACFSKU_14835</name>
</gene>
<dbReference type="PANTHER" id="PTHR21621">
    <property type="entry name" value="RIBOSOMAL PROTEIN S6 MODIFICATION PROTEIN"/>
    <property type="match status" value="1"/>
</dbReference>
<accession>A0ABW4X0R6</accession>